<feature type="transmembrane region" description="Helical" evidence="10">
    <location>
        <begin position="12"/>
        <end position="31"/>
    </location>
</feature>
<keyword evidence="2" id="KW-1003">Cell membrane</keyword>
<feature type="transmembrane region" description="Helical" evidence="10">
    <location>
        <begin position="331"/>
        <end position="349"/>
    </location>
</feature>
<keyword evidence="7 10" id="KW-0472">Membrane</keyword>
<feature type="transmembrane region" description="Helical" evidence="10">
    <location>
        <begin position="147"/>
        <end position="166"/>
    </location>
</feature>
<evidence type="ECO:0000256" key="9">
    <source>
        <dbReference type="ARBA" id="ARBA00061532"/>
    </source>
</evidence>
<dbReference type="PANTHER" id="PTHR30250">
    <property type="entry name" value="PST FAMILY PREDICTED COLANIC ACID TRANSPORTER"/>
    <property type="match status" value="1"/>
</dbReference>
<keyword evidence="6 10" id="KW-1133">Transmembrane helix</keyword>
<dbReference type="GO" id="GO:0009252">
    <property type="term" value="P:peptidoglycan biosynthetic process"/>
    <property type="evidence" value="ECO:0007669"/>
    <property type="project" value="UniProtKB-KW"/>
</dbReference>
<sequence>MELLRYRKKALGALAVKTLPLAYGGTVVLFVNTHLPRDSELGTYSLAIATFFVISLIGKSFGLYPLIKSLAEGAHGEGIWKAGVSFWTATQIIGALFIWGVAPWAPGIFQAPGLDDGMRWTAWIILAFIPRDLASALLQSKKEVGRLFLLEACYFLFAAGGVVYFAATGVLHNSDQVLGLNLAGAVLSTAAAPVLCFGRVPKWGKASRTVWGNRAKLGRDTLGIGVGDLVYTQLDYHLLSLFRGSSEVALYFAAKNFFRFYNMITQAINLLIFPTSSNLFARGEISKLKGLVEKVLGGYLGLLLFINIFIIIGADWIMATVYRGIFPDAANILRIFAIASFFEPLYMISENVLYGIGKPKAILITMWSSLVVFIILAVILMPALGAIGSALTILGTLISLAGIIMYFLHKELQISLVSIARTVLSRRNK</sequence>
<organism evidence="11 12">
    <name type="scientific">candidate division LCP-89 bacterium B3_LCP</name>
    <dbReference type="NCBI Taxonomy" id="2012998"/>
    <lineage>
        <taxon>Bacteria</taxon>
        <taxon>Pseudomonadati</taxon>
        <taxon>Bacteria division LCP-89</taxon>
    </lineage>
</organism>
<dbReference type="AlphaFoldDB" id="A0A532UZJ5"/>
<dbReference type="InterPro" id="IPR004268">
    <property type="entry name" value="MurJ"/>
</dbReference>
<evidence type="ECO:0000256" key="10">
    <source>
        <dbReference type="SAM" id="Phobius"/>
    </source>
</evidence>
<feature type="transmembrane region" description="Helical" evidence="10">
    <location>
        <begin position="79"/>
        <end position="100"/>
    </location>
</feature>
<protein>
    <submittedName>
        <fullName evidence="11">Uncharacterized protein</fullName>
    </submittedName>
</protein>
<keyword evidence="4" id="KW-0133">Cell shape</keyword>
<evidence type="ECO:0000256" key="2">
    <source>
        <dbReference type="ARBA" id="ARBA00022475"/>
    </source>
</evidence>
<dbReference type="Proteomes" id="UP000319619">
    <property type="component" value="Unassembled WGS sequence"/>
</dbReference>
<reference evidence="11 12" key="1">
    <citation type="submission" date="2017-06" db="EMBL/GenBank/DDBJ databases">
        <title>Novel microbial phyla capable of carbon fixation and sulfur reduction in deep-sea sediments.</title>
        <authorList>
            <person name="Huang J."/>
            <person name="Baker B."/>
            <person name="Wang Y."/>
        </authorList>
    </citation>
    <scope>NUCLEOTIDE SEQUENCE [LARGE SCALE GENOMIC DNA]</scope>
    <source>
        <strain evidence="11">B3_LCP</strain>
    </source>
</reference>
<dbReference type="GO" id="GO:0005886">
    <property type="term" value="C:plasma membrane"/>
    <property type="evidence" value="ECO:0007669"/>
    <property type="project" value="UniProtKB-SubCell"/>
</dbReference>
<feature type="transmembrane region" description="Helical" evidence="10">
    <location>
        <begin position="296"/>
        <end position="319"/>
    </location>
</feature>
<evidence type="ECO:0000256" key="8">
    <source>
        <dbReference type="ARBA" id="ARBA00060041"/>
    </source>
</evidence>
<feature type="transmembrane region" description="Helical" evidence="10">
    <location>
        <begin position="178"/>
        <end position="198"/>
    </location>
</feature>
<accession>A0A532UZJ5</accession>
<feature type="transmembrane region" description="Helical" evidence="10">
    <location>
        <begin position="387"/>
        <end position="408"/>
    </location>
</feature>
<dbReference type="GO" id="GO:0008360">
    <property type="term" value="P:regulation of cell shape"/>
    <property type="evidence" value="ECO:0007669"/>
    <property type="project" value="UniProtKB-KW"/>
</dbReference>
<dbReference type="InterPro" id="IPR050833">
    <property type="entry name" value="Poly_Biosynth_Transport"/>
</dbReference>
<name>A0A532UZJ5_UNCL8</name>
<evidence type="ECO:0000256" key="5">
    <source>
        <dbReference type="ARBA" id="ARBA00022984"/>
    </source>
</evidence>
<evidence type="ECO:0000256" key="1">
    <source>
        <dbReference type="ARBA" id="ARBA00004651"/>
    </source>
</evidence>
<evidence type="ECO:0000256" key="3">
    <source>
        <dbReference type="ARBA" id="ARBA00022692"/>
    </source>
</evidence>
<keyword evidence="3 10" id="KW-0812">Transmembrane</keyword>
<dbReference type="Pfam" id="PF03023">
    <property type="entry name" value="MurJ"/>
    <property type="match status" value="1"/>
</dbReference>
<evidence type="ECO:0000313" key="12">
    <source>
        <dbReference type="Proteomes" id="UP000319619"/>
    </source>
</evidence>
<comment type="subcellular location">
    <subcellularLocation>
        <location evidence="1">Cell membrane</location>
        <topology evidence="1">Multi-pass membrane protein</topology>
    </subcellularLocation>
</comment>
<gene>
    <name evidence="11" type="ORF">CEE37_08325</name>
</gene>
<proteinExistence type="inferred from homology"/>
<feature type="transmembrane region" description="Helical" evidence="10">
    <location>
        <begin position="361"/>
        <end position="381"/>
    </location>
</feature>
<comment type="similarity">
    <text evidence="9">Belongs to the MurJ/MviN family.</text>
</comment>
<feature type="transmembrane region" description="Helical" evidence="10">
    <location>
        <begin position="43"/>
        <end position="67"/>
    </location>
</feature>
<keyword evidence="5" id="KW-0573">Peptidoglycan synthesis</keyword>
<comment type="function">
    <text evidence="8">Involved in peptidoglycan biosynthesis. Transports lipid-linked peptidoglycan precursors from the inner to the outer leaflet of the cytoplasmic membrane.</text>
</comment>
<evidence type="ECO:0000256" key="6">
    <source>
        <dbReference type="ARBA" id="ARBA00022989"/>
    </source>
</evidence>
<dbReference type="PANTHER" id="PTHR30250:SF11">
    <property type="entry name" value="O-ANTIGEN TRANSPORTER-RELATED"/>
    <property type="match status" value="1"/>
</dbReference>
<dbReference type="EMBL" id="NJBN01000005">
    <property type="protein sequence ID" value="TKJ40322.1"/>
    <property type="molecule type" value="Genomic_DNA"/>
</dbReference>
<feature type="transmembrane region" description="Helical" evidence="10">
    <location>
        <begin position="120"/>
        <end position="138"/>
    </location>
</feature>
<evidence type="ECO:0000256" key="7">
    <source>
        <dbReference type="ARBA" id="ARBA00023136"/>
    </source>
</evidence>
<comment type="caution">
    <text evidence="11">The sequence shown here is derived from an EMBL/GenBank/DDBJ whole genome shotgun (WGS) entry which is preliminary data.</text>
</comment>
<evidence type="ECO:0000313" key="11">
    <source>
        <dbReference type="EMBL" id="TKJ40322.1"/>
    </source>
</evidence>
<evidence type="ECO:0000256" key="4">
    <source>
        <dbReference type="ARBA" id="ARBA00022960"/>
    </source>
</evidence>